<evidence type="ECO:0000259" key="10">
    <source>
        <dbReference type="PROSITE" id="PS50893"/>
    </source>
</evidence>
<dbReference type="CDD" id="cd18541">
    <property type="entry name" value="ABC_6TM_TmrB_like"/>
    <property type="match status" value="1"/>
</dbReference>
<evidence type="ECO:0000256" key="9">
    <source>
        <dbReference type="SAM" id="Phobius"/>
    </source>
</evidence>
<dbReference type="PANTHER" id="PTHR43394:SF1">
    <property type="entry name" value="ATP-BINDING CASSETTE SUB-FAMILY B MEMBER 10, MITOCHONDRIAL"/>
    <property type="match status" value="1"/>
</dbReference>
<dbReference type="Pfam" id="PF00664">
    <property type="entry name" value="ABC_membrane"/>
    <property type="match status" value="1"/>
</dbReference>
<sequence>MIRYRKTLGWGLLFVVLSNLAGIVSPLIVKQGIDYLSGDVQFVKLMEYAAWIIGFTLIAGTFRFFMRKTVIVVSRLIENDLRNDLFAKLQTLDRAFYQKNDTGDLMSRLTNDLNAIRSVLGPGLMYTVNLITSFIFITIMMLQISPLMTLIALLPVPVMAVVVNRFGAAIHKRYLKVQEQFARISTRAQENLAGIRVIKAYALEESEWRHFNELNREYVERNMHYARAEAGFRPSMMLIVGISSALILLFGGRLIMQDVISLGDFVAFTLYMGQLIWPSIALGWVMGIFLQGTAAHQRLMHIFNARPVVNDAQADTAARISRGDIEFRNLGFTYPGYERPVLRDISLKVEAGKIIAVVGRTGAGKSTLMHMLTREYNPAPETLFVDGYDIRRIPLKALHEAIGYVPQETFLFSDTIRNNIAFGAPGATEEEIRRAAEVASLASAIEEMPKGYDTMLGERGINLSGGQKQRLAIARAIVRQPQILLLDDALSAVDTITEEAILQRLKEIMKNRTCFWVSHRISAIRDADHIIVMDDGRIIEQGDHQALMAVNGLYADLYTKQMIQEQLEHLQ</sequence>
<evidence type="ECO:0000256" key="4">
    <source>
        <dbReference type="ARBA" id="ARBA00022692"/>
    </source>
</evidence>
<evidence type="ECO:0000256" key="5">
    <source>
        <dbReference type="ARBA" id="ARBA00022741"/>
    </source>
</evidence>
<evidence type="ECO:0000256" key="1">
    <source>
        <dbReference type="ARBA" id="ARBA00004651"/>
    </source>
</evidence>
<reference evidence="12" key="1">
    <citation type="journal article" date="2020" name="mSystems">
        <title>Genome- and Community-Level Interaction Insights into Carbon Utilization and Element Cycling Functions of Hydrothermarchaeota in Hydrothermal Sediment.</title>
        <authorList>
            <person name="Zhou Z."/>
            <person name="Liu Y."/>
            <person name="Xu W."/>
            <person name="Pan J."/>
            <person name="Luo Z.H."/>
            <person name="Li M."/>
        </authorList>
    </citation>
    <scope>NUCLEOTIDE SEQUENCE [LARGE SCALE GENOMIC DNA]</scope>
    <source>
        <strain evidence="12">HyVt-456</strain>
    </source>
</reference>
<evidence type="ECO:0000259" key="11">
    <source>
        <dbReference type="PROSITE" id="PS50929"/>
    </source>
</evidence>
<feature type="transmembrane region" description="Helical" evidence="9">
    <location>
        <begin position="236"/>
        <end position="256"/>
    </location>
</feature>
<evidence type="ECO:0000256" key="3">
    <source>
        <dbReference type="ARBA" id="ARBA00022475"/>
    </source>
</evidence>
<name>A0A7V1LP26_CALAY</name>
<protein>
    <submittedName>
        <fullName evidence="12">ABC transporter ATP-binding protein</fullName>
    </submittedName>
</protein>
<comment type="caution">
    <text evidence="12">The sequence shown here is derived from an EMBL/GenBank/DDBJ whole genome shotgun (WGS) entry which is preliminary data.</text>
</comment>
<keyword evidence="8 9" id="KW-0472">Membrane</keyword>
<dbReference type="EMBL" id="DRLD01000365">
    <property type="protein sequence ID" value="HED11584.1"/>
    <property type="molecule type" value="Genomic_DNA"/>
</dbReference>
<dbReference type="GO" id="GO:0016887">
    <property type="term" value="F:ATP hydrolysis activity"/>
    <property type="evidence" value="ECO:0007669"/>
    <property type="project" value="InterPro"/>
</dbReference>
<proteinExistence type="predicted"/>
<evidence type="ECO:0000313" key="12">
    <source>
        <dbReference type="EMBL" id="HED11584.1"/>
    </source>
</evidence>
<keyword evidence="7 9" id="KW-1133">Transmembrane helix</keyword>
<dbReference type="SMART" id="SM00382">
    <property type="entry name" value="AAA"/>
    <property type="match status" value="1"/>
</dbReference>
<dbReference type="GO" id="GO:0005524">
    <property type="term" value="F:ATP binding"/>
    <property type="evidence" value="ECO:0007669"/>
    <property type="project" value="UniProtKB-KW"/>
</dbReference>
<dbReference type="FunFam" id="3.40.50.300:FF:000221">
    <property type="entry name" value="Multidrug ABC transporter ATP-binding protein"/>
    <property type="match status" value="1"/>
</dbReference>
<evidence type="ECO:0000256" key="6">
    <source>
        <dbReference type="ARBA" id="ARBA00022840"/>
    </source>
</evidence>
<feature type="transmembrane region" description="Helical" evidence="9">
    <location>
        <begin position="150"/>
        <end position="168"/>
    </location>
</feature>
<dbReference type="InterPro" id="IPR011527">
    <property type="entry name" value="ABC1_TM_dom"/>
</dbReference>
<dbReference type="InterPro" id="IPR036640">
    <property type="entry name" value="ABC1_TM_sf"/>
</dbReference>
<dbReference type="InterPro" id="IPR027417">
    <property type="entry name" value="P-loop_NTPase"/>
</dbReference>
<feature type="transmembrane region" description="Helical" evidence="9">
    <location>
        <begin position="7"/>
        <end position="28"/>
    </location>
</feature>
<dbReference type="Gene3D" id="1.20.1560.10">
    <property type="entry name" value="ABC transporter type 1, transmembrane domain"/>
    <property type="match status" value="1"/>
</dbReference>
<organism evidence="12">
    <name type="scientific">Caldithrix abyssi</name>
    <dbReference type="NCBI Taxonomy" id="187145"/>
    <lineage>
        <taxon>Bacteria</taxon>
        <taxon>Pseudomonadati</taxon>
        <taxon>Calditrichota</taxon>
        <taxon>Calditrichia</taxon>
        <taxon>Calditrichales</taxon>
        <taxon>Calditrichaceae</taxon>
        <taxon>Caldithrix</taxon>
    </lineage>
</organism>
<keyword evidence="4 9" id="KW-0812">Transmembrane</keyword>
<keyword evidence="6 12" id="KW-0067">ATP-binding</keyword>
<dbReference type="AlphaFoldDB" id="A0A7V1LP26"/>
<dbReference type="InterPro" id="IPR039421">
    <property type="entry name" value="Type_1_exporter"/>
</dbReference>
<keyword evidence="5" id="KW-0547">Nucleotide-binding</keyword>
<keyword evidence="2" id="KW-0813">Transport</keyword>
<feature type="transmembrane region" description="Helical" evidence="9">
    <location>
        <begin position="48"/>
        <end position="66"/>
    </location>
</feature>
<gene>
    <name evidence="12" type="ORF">ENJ10_12910</name>
</gene>
<dbReference type="PROSITE" id="PS50929">
    <property type="entry name" value="ABC_TM1F"/>
    <property type="match status" value="1"/>
</dbReference>
<dbReference type="Proteomes" id="UP000886005">
    <property type="component" value="Unassembled WGS sequence"/>
</dbReference>
<feature type="domain" description="ABC transmembrane type-1" evidence="11">
    <location>
        <begin position="10"/>
        <end position="291"/>
    </location>
</feature>
<dbReference type="InterPro" id="IPR017871">
    <property type="entry name" value="ABC_transporter-like_CS"/>
</dbReference>
<dbReference type="PROSITE" id="PS50893">
    <property type="entry name" value="ABC_TRANSPORTER_2"/>
    <property type="match status" value="1"/>
</dbReference>
<dbReference type="PANTHER" id="PTHR43394">
    <property type="entry name" value="ATP-DEPENDENT PERMEASE MDL1, MITOCHONDRIAL"/>
    <property type="match status" value="1"/>
</dbReference>
<evidence type="ECO:0000256" key="2">
    <source>
        <dbReference type="ARBA" id="ARBA00022448"/>
    </source>
</evidence>
<dbReference type="GO" id="GO:0005886">
    <property type="term" value="C:plasma membrane"/>
    <property type="evidence" value="ECO:0007669"/>
    <property type="project" value="UniProtKB-SubCell"/>
</dbReference>
<comment type="subcellular location">
    <subcellularLocation>
        <location evidence="1">Cell membrane</location>
        <topology evidence="1">Multi-pass membrane protein</topology>
    </subcellularLocation>
</comment>
<evidence type="ECO:0000256" key="7">
    <source>
        <dbReference type="ARBA" id="ARBA00022989"/>
    </source>
</evidence>
<evidence type="ECO:0000256" key="8">
    <source>
        <dbReference type="ARBA" id="ARBA00023136"/>
    </source>
</evidence>
<accession>A0A7V1LP26</accession>
<dbReference type="SUPFAM" id="SSF90123">
    <property type="entry name" value="ABC transporter transmembrane region"/>
    <property type="match status" value="1"/>
</dbReference>
<dbReference type="Gene3D" id="3.40.50.300">
    <property type="entry name" value="P-loop containing nucleotide triphosphate hydrolases"/>
    <property type="match status" value="1"/>
</dbReference>
<keyword evidence="3" id="KW-1003">Cell membrane</keyword>
<dbReference type="PROSITE" id="PS00211">
    <property type="entry name" value="ABC_TRANSPORTER_1"/>
    <property type="match status" value="1"/>
</dbReference>
<dbReference type="SUPFAM" id="SSF52540">
    <property type="entry name" value="P-loop containing nucleoside triphosphate hydrolases"/>
    <property type="match status" value="1"/>
</dbReference>
<dbReference type="Pfam" id="PF00005">
    <property type="entry name" value="ABC_tran"/>
    <property type="match status" value="1"/>
</dbReference>
<feature type="transmembrane region" description="Helical" evidence="9">
    <location>
        <begin position="268"/>
        <end position="290"/>
    </location>
</feature>
<feature type="transmembrane region" description="Helical" evidence="9">
    <location>
        <begin position="123"/>
        <end position="144"/>
    </location>
</feature>
<dbReference type="InterPro" id="IPR003439">
    <property type="entry name" value="ABC_transporter-like_ATP-bd"/>
</dbReference>
<dbReference type="GO" id="GO:0015421">
    <property type="term" value="F:ABC-type oligopeptide transporter activity"/>
    <property type="evidence" value="ECO:0007669"/>
    <property type="project" value="TreeGrafter"/>
</dbReference>
<feature type="domain" description="ABC transporter" evidence="10">
    <location>
        <begin position="325"/>
        <end position="560"/>
    </location>
</feature>
<dbReference type="InterPro" id="IPR003593">
    <property type="entry name" value="AAA+_ATPase"/>
</dbReference>